<name>A0A9N7APN0_BORBG</name>
<evidence type="ECO:0000313" key="1">
    <source>
        <dbReference type="EMBL" id="ADQ44779.1"/>
    </source>
</evidence>
<proteinExistence type="predicted"/>
<geneLocation type="plasmid" evidence="1">
    <name>297_lp28-5</name>
</geneLocation>
<keyword evidence="1" id="KW-0614">Plasmid</keyword>
<dbReference type="InterPro" id="IPR004180">
    <property type="entry name" value="DUF226_BOR_spp"/>
</dbReference>
<organism evidence="1">
    <name type="scientific">Borreliella burgdorferi 297</name>
    <dbReference type="NCBI Taxonomy" id="521009"/>
    <lineage>
        <taxon>Bacteria</taxon>
        <taxon>Pseudomonadati</taxon>
        <taxon>Spirochaetota</taxon>
        <taxon>Spirochaetia</taxon>
        <taxon>Spirochaetales</taxon>
        <taxon>Borreliaceae</taxon>
        <taxon>Borreliella</taxon>
    </lineage>
</organism>
<dbReference type="Pfam" id="PF02890">
    <property type="entry name" value="DUF226"/>
    <property type="match status" value="1"/>
</dbReference>
<accession>A0A9N7APN0</accession>
<dbReference type="EMBL" id="CP002267">
    <property type="protein sequence ID" value="ADQ44779.1"/>
    <property type="molecule type" value="Genomic_DNA"/>
</dbReference>
<dbReference type="RefSeq" id="WP_015056354.1">
    <property type="nucleotide sequence ID" value="NC_018989.1"/>
</dbReference>
<dbReference type="AlphaFoldDB" id="A0A9N7APN0"/>
<reference evidence="1" key="1">
    <citation type="journal article" date="2011" name="J. Bacteriol.">
        <title>Whole-genome sequences of thirteen isolates of Borrelia burgdorferi.</title>
        <authorList>
            <person name="Schutzer S.E."/>
            <person name="Fraser-Liggett C.M."/>
            <person name="Casjens S.R."/>
            <person name="Qiu W.G."/>
            <person name="Dunn J.J."/>
            <person name="Mongodin E.F."/>
            <person name="Luft B.J."/>
        </authorList>
    </citation>
    <scope>NUCLEOTIDE SEQUENCE [LARGE SCALE GENOMIC DNA]</scope>
    <source>
        <strain evidence="1">297</strain>
    </source>
</reference>
<sequence length="189" mass="22586">MKKLNIKNPLEALREKKEEISKKSPFIRVEIKGKKTIYHTEIVNDLNKFGIHKKKNDKFFIGFRTLLDPYKIYGLTLFSLKDNDKFLGIQYGCRKPPIMKISKKYEENGTQFEIILSKIYHMEFIFKTGSIFCYISGLSRLLKKEKFKTNYNIVLFRLMKTLEEEVYRFYNKKLTKKGIISKWIEENAK</sequence>
<protein>
    <submittedName>
        <fullName evidence="1">Uncharacterized protein</fullName>
    </submittedName>
</protein>
<gene>
    <name evidence="1" type="ORF">Bbu297_Y11</name>
</gene>